<evidence type="ECO:0000313" key="1">
    <source>
        <dbReference type="EMBL" id="KAJ7739079.1"/>
    </source>
</evidence>
<comment type="caution">
    <text evidence="1">The sequence shown here is derived from an EMBL/GenBank/DDBJ whole genome shotgun (WGS) entry which is preliminary data.</text>
</comment>
<evidence type="ECO:0008006" key="3">
    <source>
        <dbReference type="Google" id="ProtNLM"/>
    </source>
</evidence>
<dbReference type="Proteomes" id="UP001215280">
    <property type="component" value="Unassembled WGS sequence"/>
</dbReference>
<organism evidence="1 2">
    <name type="scientific">Mycena maculata</name>
    <dbReference type="NCBI Taxonomy" id="230809"/>
    <lineage>
        <taxon>Eukaryota</taxon>
        <taxon>Fungi</taxon>
        <taxon>Dikarya</taxon>
        <taxon>Basidiomycota</taxon>
        <taxon>Agaricomycotina</taxon>
        <taxon>Agaricomycetes</taxon>
        <taxon>Agaricomycetidae</taxon>
        <taxon>Agaricales</taxon>
        <taxon>Marasmiineae</taxon>
        <taxon>Mycenaceae</taxon>
        <taxon>Mycena</taxon>
    </lineage>
</organism>
<proteinExistence type="predicted"/>
<keyword evidence="2" id="KW-1185">Reference proteome</keyword>
<dbReference type="AlphaFoldDB" id="A0AAD7ICX0"/>
<sequence>MRHMVMSVAALQEHIDKLAADIVRQESVLKDLWRSKGAAQRQLNAIRDPMARMPLEISSEIFLQCRNSRPEPSADQPPLLFLNICNGWRDIALSTPALWSAIHADKPKDDLGSILVTWLKRAGGRALSISLPTPVTRDIAQAIGYYTHQLQDLGMFHDADDIRLIAAKGPFVFLETLTLAGVPTDSVPRCSISHTIEMLDVCPNINEYTLANVFYADDYYDHDHFDIRVLPCIQHFNLGRPDDASASSAVVLRRISLPSLKTFYLPVTHDLPFPKLIQFFTRSLPPLQKFIVGGGSWNAEWTLSEMKECLALLPTLTHFEVQPIGQHVADGFITTLGSSPHLLPNASAITFQPFYPPVEWYQKLLTVLSARRDQIRIVQVIWADNPYQTREAPPQDVCVRLRQLAADGMEIHIGTEQRNYI</sequence>
<reference evidence="1" key="1">
    <citation type="submission" date="2023-03" db="EMBL/GenBank/DDBJ databases">
        <title>Massive genome expansion in bonnet fungi (Mycena s.s.) driven by repeated elements and novel gene families across ecological guilds.</title>
        <authorList>
            <consortium name="Lawrence Berkeley National Laboratory"/>
            <person name="Harder C.B."/>
            <person name="Miyauchi S."/>
            <person name="Viragh M."/>
            <person name="Kuo A."/>
            <person name="Thoen E."/>
            <person name="Andreopoulos B."/>
            <person name="Lu D."/>
            <person name="Skrede I."/>
            <person name="Drula E."/>
            <person name="Henrissat B."/>
            <person name="Morin E."/>
            <person name="Kohler A."/>
            <person name="Barry K."/>
            <person name="LaButti K."/>
            <person name="Morin E."/>
            <person name="Salamov A."/>
            <person name="Lipzen A."/>
            <person name="Mereny Z."/>
            <person name="Hegedus B."/>
            <person name="Baldrian P."/>
            <person name="Stursova M."/>
            <person name="Weitz H."/>
            <person name="Taylor A."/>
            <person name="Grigoriev I.V."/>
            <person name="Nagy L.G."/>
            <person name="Martin F."/>
            <person name="Kauserud H."/>
        </authorList>
    </citation>
    <scope>NUCLEOTIDE SEQUENCE</scope>
    <source>
        <strain evidence="1">CBHHK188m</strain>
    </source>
</reference>
<dbReference type="EMBL" id="JARJLG010000134">
    <property type="protein sequence ID" value="KAJ7739079.1"/>
    <property type="molecule type" value="Genomic_DNA"/>
</dbReference>
<evidence type="ECO:0000313" key="2">
    <source>
        <dbReference type="Proteomes" id="UP001215280"/>
    </source>
</evidence>
<protein>
    <recommendedName>
        <fullName evidence="3">F-box domain-containing protein</fullName>
    </recommendedName>
</protein>
<accession>A0AAD7ICX0</accession>
<gene>
    <name evidence="1" type="ORF">DFH07DRAFT_892494</name>
</gene>
<name>A0AAD7ICX0_9AGAR</name>